<evidence type="ECO:0000256" key="4">
    <source>
        <dbReference type="SAM" id="MobiDB-lite"/>
    </source>
</evidence>
<dbReference type="InterPro" id="IPR020472">
    <property type="entry name" value="WD40_PAC1"/>
</dbReference>
<dbReference type="InterPro" id="IPR036322">
    <property type="entry name" value="WD40_repeat_dom_sf"/>
</dbReference>
<comment type="caution">
    <text evidence="5">The sequence shown here is derived from an EMBL/GenBank/DDBJ whole genome shotgun (WGS) entry which is preliminary data.</text>
</comment>
<evidence type="ECO:0000313" key="6">
    <source>
        <dbReference type="Proteomes" id="UP001165065"/>
    </source>
</evidence>
<dbReference type="PRINTS" id="PR00320">
    <property type="entry name" value="GPROTEINBRPT"/>
</dbReference>
<dbReference type="InterPro" id="IPR052234">
    <property type="entry name" value="U5_snRNP_Component"/>
</dbReference>
<dbReference type="Proteomes" id="UP001165065">
    <property type="component" value="Unassembled WGS sequence"/>
</dbReference>
<dbReference type="InterPro" id="IPR015943">
    <property type="entry name" value="WD40/YVTN_repeat-like_dom_sf"/>
</dbReference>
<gene>
    <name evidence="5" type="ORF">TrCOL_g10242</name>
</gene>
<evidence type="ECO:0000256" key="3">
    <source>
        <dbReference type="PROSITE-ProRule" id="PRU00221"/>
    </source>
</evidence>
<reference evidence="6" key="1">
    <citation type="journal article" date="2023" name="Commun. Biol.">
        <title>Genome analysis of Parmales, the sister group of diatoms, reveals the evolutionary specialization of diatoms from phago-mixotrophs to photoautotrophs.</title>
        <authorList>
            <person name="Ban H."/>
            <person name="Sato S."/>
            <person name="Yoshikawa S."/>
            <person name="Yamada K."/>
            <person name="Nakamura Y."/>
            <person name="Ichinomiya M."/>
            <person name="Sato N."/>
            <person name="Blanc-Mathieu R."/>
            <person name="Endo H."/>
            <person name="Kuwata A."/>
            <person name="Ogata H."/>
        </authorList>
    </citation>
    <scope>NUCLEOTIDE SEQUENCE [LARGE SCALE GENOMIC DNA]</scope>
</reference>
<keyword evidence="1 3" id="KW-0853">WD repeat</keyword>
<feature type="compositionally biased region" description="Basic residues" evidence="4">
    <location>
        <begin position="1"/>
        <end position="12"/>
    </location>
</feature>
<evidence type="ECO:0000256" key="1">
    <source>
        <dbReference type="ARBA" id="ARBA00022574"/>
    </source>
</evidence>
<dbReference type="PROSITE" id="PS50082">
    <property type="entry name" value="WD_REPEATS_2"/>
    <property type="match status" value="2"/>
</dbReference>
<proteinExistence type="predicted"/>
<dbReference type="EMBL" id="BRYA01000175">
    <property type="protein sequence ID" value="GMI42567.1"/>
    <property type="molecule type" value="Genomic_DNA"/>
</dbReference>
<evidence type="ECO:0000313" key="5">
    <source>
        <dbReference type="EMBL" id="GMI42567.1"/>
    </source>
</evidence>
<protein>
    <submittedName>
        <fullName evidence="5">Uncharacterized protein</fullName>
    </submittedName>
</protein>
<dbReference type="AlphaFoldDB" id="A0A9W7GEV4"/>
<dbReference type="GO" id="GO:0071013">
    <property type="term" value="C:catalytic step 2 spliceosome"/>
    <property type="evidence" value="ECO:0007669"/>
    <property type="project" value="TreeGrafter"/>
</dbReference>
<dbReference type="InterPro" id="IPR001680">
    <property type="entry name" value="WD40_rpt"/>
</dbReference>
<name>A0A9W7GEV4_9STRA</name>
<dbReference type="GO" id="GO:0003723">
    <property type="term" value="F:RNA binding"/>
    <property type="evidence" value="ECO:0007669"/>
    <property type="project" value="TreeGrafter"/>
</dbReference>
<sequence>MPSTRGSKRVKTSHPPSPSISTALSLPPQPSVDSDKMSLPSPNMSLTGHTSSVYSIAFAPPPLDASDSPPSLSMASGGYDGSILLWSLSPRSVQNYNVITSFKNAVTSLQYTSPSTLLASSADKSVSFIDSEACIRIRKYTHHTSVVNDVSHDPTTSSCYSVSDDRMLCGFDARCKGTTFKVKHEYQITAVAAGGGRVYTAGVDNVIRAWDARKLVGDDDDSPIFTLSGHTDTPTGLCIGGTTSSLLYSNAMDNTIRAWDISPYSSNPTRCTWVKEGVVKHDSEKRLLRISYNSNNTLTPGSSDGIVNVMDGESGDVLFKLPGHKGAVTDAKVFKGVLASAGVDRQVIIGEL</sequence>
<feature type="repeat" description="WD" evidence="3">
    <location>
        <begin position="46"/>
        <end position="89"/>
    </location>
</feature>
<organism evidence="5 6">
    <name type="scientific">Triparma columacea</name>
    <dbReference type="NCBI Taxonomy" id="722753"/>
    <lineage>
        <taxon>Eukaryota</taxon>
        <taxon>Sar</taxon>
        <taxon>Stramenopiles</taxon>
        <taxon>Ochrophyta</taxon>
        <taxon>Bolidophyceae</taxon>
        <taxon>Parmales</taxon>
        <taxon>Triparmaceae</taxon>
        <taxon>Triparma</taxon>
    </lineage>
</organism>
<feature type="repeat" description="WD" evidence="3">
    <location>
        <begin position="227"/>
        <end position="262"/>
    </location>
</feature>
<dbReference type="OrthoDB" id="1068471at2759"/>
<dbReference type="Pfam" id="PF00400">
    <property type="entry name" value="WD40"/>
    <property type="match status" value="3"/>
</dbReference>
<dbReference type="SMART" id="SM00320">
    <property type="entry name" value="WD40"/>
    <property type="match status" value="6"/>
</dbReference>
<keyword evidence="2" id="KW-0677">Repeat</keyword>
<keyword evidence="6" id="KW-1185">Reference proteome</keyword>
<evidence type="ECO:0000256" key="2">
    <source>
        <dbReference type="ARBA" id="ARBA00022737"/>
    </source>
</evidence>
<accession>A0A9W7GEV4</accession>
<dbReference type="SUPFAM" id="SSF50978">
    <property type="entry name" value="WD40 repeat-like"/>
    <property type="match status" value="1"/>
</dbReference>
<dbReference type="Gene3D" id="2.130.10.10">
    <property type="entry name" value="YVTN repeat-like/Quinoprotein amine dehydrogenase"/>
    <property type="match status" value="1"/>
</dbReference>
<feature type="region of interest" description="Disordered" evidence="4">
    <location>
        <begin position="1"/>
        <end position="44"/>
    </location>
</feature>
<dbReference type="PANTHER" id="PTHR44006:SF1">
    <property type="entry name" value="U5 SMALL NUCLEAR RIBONUCLEOPROTEIN 40 KDA PROTEIN"/>
    <property type="match status" value="1"/>
</dbReference>
<dbReference type="PANTHER" id="PTHR44006">
    <property type="entry name" value="U5 SMALL NUCLEAR RIBONUCLEOPROTEIN 40 KDA PROTEIN"/>
    <property type="match status" value="1"/>
</dbReference>